<dbReference type="EMBL" id="QBIY01012751">
    <property type="protein sequence ID" value="RXN17242.1"/>
    <property type="molecule type" value="Genomic_DNA"/>
</dbReference>
<evidence type="ECO:0000313" key="2">
    <source>
        <dbReference type="EMBL" id="RXN33889.1"/>
    </source>
</evidence>
<reference evidence="1 3" key="1">
    <citation type="submission" date="2018-03" db="EMBL/GenBank/DDBJ databases">
        <title>Draft genome sequence of Rohu Carp (Labeo rohita).</title>
        <authorList>
            <person name="Das P."/>
            <person name="Kushwaha B."/>
            <person name="Joshi C.G."/>
            <person name="Kumar D."/>
            <person name="Nagpure N.S."/>
            <person name="Sahoo L."/>
            <person name="Das S.P."/>
            <person name="Bit A."/>
            <person name="Patnaik S."/>
            <person name="Meher P.K."/>
            <person name="Jayasankar P."/>
            <person name="Koringa P.G."/>
            <person name="Patel N.V."/>
            <person name="Hinsu A.T."/>
            <person name="Kumar R."/>
            <person name="Pandey M."/>
            <person name="Agarwal S."/>
            <person name="Srivastava S."/>
            <person name="Singh M."/>
            <person name="Iquebal M.A."/>
            <person name="Jaiswal S."/>
            <person name="Angadi U.B."/>
            <person name="Kumar N."/>
            <person name="Raza M."/>
            <person name="Shah T.M."/>
            <person name="Rai A."/>
            <person name="Jena J.K."/>
        </authorList>
    </citation>
    <scope>NUCLEOTIDE SEQUENCE [LARGE SCALE GENOMIC DNA]</scope>
    <source>
        <strain evidence="1">DASCIFA01</strain>
        <tissue evidence="1">Testis</tissue>
    </source>
</reference>
<protein>
    <submittedName>
        <fullName evidence="1">Gastrula zinc finger-like protein</fullName>
    </submittedName>
</protein>
<gene>
    <name evidence="1" type="ORF">ROHU_008069</name>
    <name evidence="2" type="ORF">ROHU_015328</name>
</gene>
<name>A0A498MCT7_LABRO</name>
<proteinExistence type="predicted"/>
<evidence type="ECO:0000313" key="1">
    <source>
        <dbReference type="EMBL" id="RXN17242.1"/>
    </source>
</evidence>
<comment type="caution">
    <text evidence="1">The sequence shown here is derived from an EMBL/GenBank/DDBJ whole genome shotgun (WGS) entry which is preliminary data.</text>
</comment>
<organism evidence="1 3">
    <name type="scientific">Labeo rohita</name>
    <name type="common">Indian major carp</name>
    <name type="synonym">Cyprinus rohita</name>
    <dbReference type="NCBI Taxonomy" id="84645"/>
    <lineage>
        <taxon>Eukaryota</taxon>
        <taxon>Metazoa</taxon>
        <taxon>Chordata</taxon>
        <taxon>Craniata</taxon>
        <taxon>Vertebrata</taxon>
        <taxon>Euteleostomi</taxon>
        <taxon>Actinopterygii</taxon>
        <taxon>Neopterygii</taxon>
        <taxon>Teleostei</taxon>
        <taxon>Ostariophysi</taxon>
        <taxon>Cypriniformes</taxon>
        <taxon>Cyprinidae</taxon>
        <taxon>Labeoninae</taxon>
        <taxon>Labeonini</taxon>
        <taxon>Labeo</taxon>
    </lineage>
</organism>
<accession>A0A498MCT7</accession>
<dbReference type="EMBL" id="QBIY01011237">
    <property type="protein sequence ID" value="RXN33889.1"/>
    <property type="molecule type" value="Genomic_DNA"/>
</dbReference>
<evidence type="ECO:0000313" key="3">
    <source>
        <dbReference type="Proteomes" id="UP000290572"/>
    </source>
</evidence>
<dbReference type="AlphaFoldDB" id="A0A498MCT7"/>
<keyword evidence="3" id="KW-1185">Reference proteome</keyword>
<sequence length="130" mass="15108">MRVRICDKFFKQVGKSGVSAELRSVDVKMVFVKEESEMDTSEPESLRIKQEEPEPWRIKLEEQGGLIKVKEEQDLNEMEEKNPDQKAHDVITGEKSFAYSFIKESKSYLQTVLVQEAKEETVTLLREPKN</sequence>
<dbReference type="Proteomes" id="UP000290572">
    <property type="component" value="Unassembled WGS sequence"/>
</dbReference>